<dbReference type="PANTHER" id="PTHR47331:SF1">
    <property type="entry name" value="GAG-LIKE PROTEIN"/>
    <property type="match status" value="1"/>
</dbReference>
<dbReference type="AlphaFoldDB" id="A0A8X6IXN0"/>
<evidence type="ECO:0000313" key="1">
    <source>
        <dbReference type="EMBL" id="GFS65293.1"/>
    </source>
</evidence>
<evidence type="ECO:0000313" key="2">
    <source>
        <dbReference type="Proteomes" id="UP000887013"/>
    </source>
</evidence>
<dbReference type="InterPro" id="IPR043502">
    <property type="entry name" value="DNA/RNA_pol_sf"/>
</dbReference>
<dbReference type="InterPro" id="IPR043128">
    <property type="entry name" value="Rev_trsase/Diguanyl_cyclase"/>
</dbReference>
<dbReference type="GO" id="GO:0071897">
    <property type="term" value="P:DNA biosynthetic process"/>
    <property type="evidence" value="ECO:0007669"/>
    <property type="project" value="UniProtKB-ARBA"/>
</dbReference>
<dbReference type="OrthoDB" id="6432493at2759"/>
<keyword evidence="2" id="KW-1185">Reference proteome</keyword>
<accession>A0A8X6IXN0</accession>
<reference evidence="1" key="1">
    <citation type="submission" date="2020-08" db="EMBL/GenBank/DDBJ databases">
        <title>Multicomponent nature underlies the extraordinary mechanical properties of spider dragline silk.</title>
        <authorList>
            <person name="Kono N."/>
            <person name="Nakamura H."/>
            <person name="Mori M."/>
            <person name="Yoshida Y."/>
            <person name="Ohtoshi R."/>
            <person name="Malay A.D."/>
            <person name="Moran D.A.P."/>
            <person name="Tomita M."/>
            <person name="Numata K."/>
            <person name="Arakawa K."/>
        </authorList>
    </citation>
    <scope>NUCLEOTIDE SEQUENCE</scope>
</reference>
<sequence length="441" mass="51085">MIHLCSSKLAERLQLQEENVNLNVGCLSGLSITVKSKVEVLKIFRDKKTPVHCGFINENVETQLNKFFDIESIGIRDDPHCYDEDKALEIFNETVSFKNNRYTVSISRKNNCNQSGDNYYVAEKRLRSLDRRMKFDNSLYLKYRGILNEYLDKGIEKLSDTSKPLNKPVYNLPHQDVYREKSIKTKMRIVFDASSHEVGQLSLNDCLCPGINLNSNIFELLIKVEVLADIEKAFLQIALSVKDRDAVRFLFVEKIDRPIAQKFSEQVEVYRFKRLLFGVNSSPFLLVATIKLHIQKFRNLFPDVFEILDSCMYVDDLITGANDTREALKLSRGAKEIISMNSRKWVANDRNLVKELEGKKKKNYDIHPILNDSKVTKLKVLGIQWDYQDDSLSVELGDRVFETKEKILSDLFFRQPGKCMIPWDSSRHLLKDSKFCCKSYG</sequence>
<dbReference type="Proteomes" id="UP000887013">
    <property type="component" value="Unassembled WGS sequence"/>
</dbReference>
<comment type="caution">
    <text evidence="1">The sequence shown here is derived from an EMBL/GenBank/DDBJ whole genome shotgun (WGS) entry which is preliminary data.</text>
</comment>
<dbReference type="Gene3D" id="3.10.10.10">
    <property type="entry name" value="HIV Type 1 Reverse Transcriptase, subunit A, domain 1"/>
    <property type="match status" value="1"/>
</dbReference>
<protein>
    <submittedName>
        <fullName evidence="1">Integrase catalytic domain-containing protein</fullName>
    </submittedName>
</protein>
<dbReference type="EMBL" id="BMAW01048311">
    <property type="protein sequence ID" value="GFS65293.1"/>
    <property type="molecule type" value="Genomic_DNA"/>
</dbReference>
<name>A0A8X6IXN0_NEPPI</name>
<gene>
    <name evidence="1" type="primary">AVEN_275333_1</name>
    <name evidence="1" type="ORF">NPIL_486091</name>
</gene>
<dbReference type="Gene3D" id="3.30.70.270">
    <property type="match status" value="1"/>
</dbReference>
<proteinExistence type="predicted"/>
<dbReference type="SUPFAM" id="SSF56672">
    <property type="entry name" value="DNA/RNA polymerases"/>
    <property type="match status" value="1"/>
</dbReference>
<organism evidence="1 2">
    <name type="scientific">Nephila pilipes</name>
    <name type="common">Giant wood spider</name>
    <name type="synonym">Nephila maculata</name>
    <dbReference type="NCBI Taxonomy" id="299642"/>
    <lineage>
        <taxon>Eukaryota</taxon>
        <taxon>Metazoa</taxon>
        <taxon>Ecdysozoa</taxon>
        <taxon>Arthropoda</taxon>
        <taxon>Chelicerata</taxon>
        <taxon>Arachnida</taxon>
        <taxon>Araneae</taxon>
        <taxon>Araneomorphae</taxon>
        <taxon>Entelegynae</taxon>
        <taxon>Araneoidea</taxon>
        <taxon>Nephilidae</taxon>
        <taxon>Nephila</taxon>
    </lineage>
</organism>
<dbReference type="PANTHER" id="PTHR47331">
    <property type="entry name" value="PHD-TYPE DOMAIN-CONTAINING PROTEIN"/>
    <property type="match status" value="1"/>
</dbReference>